<evidence type="ECO:0000256" key="1">
    <source>
        <dbReference type="ARBA" id="ARBA00004834"/>
    </source>
</evidence>
<name>A0ABS5JT69_9BACT</name>
<reference evidence="7 8" key="1">
    <citation type="journal article" date="2015" name="Int. J. Syst. Evol. Microbiol.">
        <title>Carboxylicivirga linearis sp. nov., isolated from a sea cucumber culture pond.</title>
        <authorList>
            <person name="Wang F.Q."/>
            <person name="Zhou Y.X."/>
            <person name="Lin X.Z."/>
            <person name="Chen G.J."/>
            <person name="Du Z.J."/>
        </authorList>
    </citation>
    <scope>NUCLEOTIDE SEQUENCE [LARGE SCALE GENOMIC DNA]</scope>
    <source>
        <strain evidence="7 8">FB218</strain>
    </source>
</reference>
<dbReference type="RefSeq" id="WP_212215314.1">
    <property type="nucleotide sequence ID" value="NZ_JAGUCO010000003.1"/>
</dbReference>
<dbReference type="Pfam" id="PF04616">
    <property type="entry name" value="Glyco_hydro_43"/>
    <property type="match status" value="1"/>
</dbReference>
<evidence type="ECO:0000256" key="5">
    <source>
        <dbReference type="RuleBase" id="RU361187"/>
    </source>
</evidence>
<comment type="pathway">
    <text evidence="1">Glycan metabolism; L-arabinan degradation.</text>
</comment>
<evidence type="ECO:0000256" key="2">
    <source>
        <dbReference type="ARBA" id="ARBA00009865"/>
    </source>
</evidence>
<dbReference type="SUPFAM" id="SSF75005">
    <property type="entry name" value="Arabinanase/levansucrase/invertase"/>
    <property type="match status" value="1"/>
</dbReference>
<dbReference type="PANTHER" id="PTHR43301">
    <property type="entry name" value="ARABINAN ENDO-1,5-ALPHA-L-ARABINOSIDASE"/>
    <property type="match status" value="1"/>
</dbReference>
<dbReference type="EMBL" id="JAGUCO010000003">
    <property type="protein sequence ID" value="MBS2098074.1"/>
    <property type="molecule type" value="Genomic_DNA"/>
</dbReference>
<evidence type="ECO:0000256" key="3">
    <source>
        <dbReference type="ARBA" id="ARBA00022801"/>
    </source>
</evidence>
<dbReference type="PANTHER" id="PTHR43301:SF3">
    <property type="entry name" value="ARABINAN ENDO-1,5-ALPHA-L-ARABINOSIDASE A-RELATED"/>
    <property type="match status" value="1"/>
</dbReference>
<keyword evidence="8" id="KW-1185">Reference proteome</keyword>
<keyword evidence="6" id="KW-0732">Signal</keyword>
<protein>
    <submittedName>
        <fullName evidence="7">Glycoside hydrolase family 43 protein</fullName>
    </submittedName>
</protein>
<feature type="signal peptide" evidence="6">
    <location>
        <begin position="1"/>
        <end position="24"/>
    </location>
</feature>
<comment type="caution">
    <text evidence="7">The sequence shown here is derived from an EMBL/GenBank/DDBJ whole genome shotgun (WGS) entry which is preliminary data.</text>
</comment>
<evidence type="ECO:0000313" key="8">
    <source>
        <dbReference type="Proteomes" id="UP000708576"/>
    </source>
</evidence>
<dbReference type="Proteomes" id="UP000708576">
    <property type="component" value="Unassembled WGS sequence"/>
</dbReference>
<dbReference type="CDD" id="cd08983">
    <property type="entry name" value="GH43_Bt3655-like"/>
    <property type="match status" value="1"/>
</dbReference>
<sequence length="319" mass="36655">MLKKNLIKLSVILFIFMTGCASNSKDVYLFSYFVGNGQDGLHLTYSYDGHQWETINNGQSLLKPMVGKDRLMRDPSIAQGKDGVFHMVWTTGWWDQGIGYASSTDLINWSEQQNIPVMEHLESTRNSWAPEVFYDEADDLFYIIWASTVPELYPEIETSANEKGLNHRQYYTTTKDFKTFAPTELFFDPGFSVIDAAILKTDSDYLMVVKNEMSVPVEKNLRITRTKDLKEGFPTEVSESISGKSWVEGPTPLQIGEYMYIYFDKYREKKYGALRSKDGQNWEDISEMINLPRGIRHGTAFKVSEDILNKLLVLTEESQ</sequence>
<feature type="chain" id="PRO_5046228984" evidence="6">
    <location>
        <begin position="25"/>
        <end position="319"/>
    </location>
</feature>
<dbReference type="InterPro" id="IPR023296">
    <property type="entry name" value="Glyco_hydro_beta-prop_sf"/>
</dbReference>
<proteinExistence type="inferred from homology"/>
<dbReference type="GO" id="GO:0016787">
    <property type="term" value="F:hydrolase activity"/>
    <property type="evidence" value="ECO:0007669"/>
    <property type="project" value="UniProtKB-KW"/>
</dbReference>
<dbReference type="InterPro" id="IPR050727">
    <property type="entry name" value="GH43_arabinanases"/>
</dbReference>
<keyword evidence="4 5" id="KW-0326">Glycosidase</keyword>
<keyword evidence="3 5" id="KW-0378">Hydrolase</keyword>
<dbReference type="PROSITE" id="PS51257">
    <property type="entry name" value="PROKAR_LIPOPROTEIN"/>
    <property type="match status" value="1"/>
</dbReference>
<evidence type="ECO:0000256" key="6">
    <source>
        <dbReference type="SAM" id="SignalP"/>
    </source>
</evidence>
<dbReference type="Gene3D" id="2.115.10.20">
    <property type="entry name" value="Glycosyl hydrolase domain, family 43"/>
    <property type="match status" value="1"/>
</dbReference>
<gene>
    <name evidence="7" type="ORF">KEM10_07260</name>
</gene>
<evidence type="ECO:0000313" key="7">
    <source>
        <dbReference type="EMBL" id="MBS2098074.1"/>
    </source>
</evidence>
<evidence type="ECO:0000256" key="4">
    <source>
        <dbReference type="ARBA" id="ARBA00023295"/>
    </source>
</evidence>
<organism evidence="7 8">
    <name type="scientific">Carboxylicivirga linearis</name>
    <dbReference type="NCBI Taxonomy" id="1628157"/>
    <lineage>
        <taxon>Bacteria</taxon>
        <taxon>Pseudomonadati</taxon>
        <taxon>Bacteroidota</taxon>
        <taxon>Bacteroidia</taxon>
        <taxon>Marinilabiliales</taxon>
        <taxon>Marinilabiliaceae</taxon>
        <taxon>Carboxylicivirga</taxon>
    </lineage>
</organism>
<accession>A0ABS5JT69</accession>
<dbReference type="InterPro" id="IPR006710">
    <property type="entry name" value="Glyco_hydro_43"/>
</dbReference>
<comment type="similarity">
    <text evidence="2 5">Belongs to the glycosyl hydrolase 43 family.</text>
</comment>